<feature type="compositionally biased region" description="Polar residues" evidence="5">
    <location>
        <begin position="392"/>
        <end position="405"/>
    </location>
</feature>
<dbReference type="GO" id="GO:0003729">
    <property type="term" value="F:mRNA binding"/>
    <property type="evidence" value="ECO:0007669"/>
    <property type="project" value="TreeGrafter"/>
</dbReference>
<evidence type="ECO:0000256" key="4">
    <source>
        <dbReference type="ARBA" id="ARBA00022490"/>
    </source>
</evidence>
<evidence type="ECO:0000256" key="2">
    <source>
        <dbReference type="ARBA" id="ARBA00006610"/>
    </source>
</evidence>
<dbReference type="InterPro" id="IPR019050">
    <property type="entry name" value="FDF_dom"/>
</dbReference>
<evidence type="ECO:0000256" key="3">
    <source>
        <dbReference type="ARBA" id="ARBA00015797"/>
    </source>
</evidence>
<organism evidence="8">
    <name type="scientific">Pyricularia oryzae (strain Y34)</name>
    <name type="common">Rice blast fungus</name>
    <name type="synonym">Magnaporthe oryzae</name>
    <dbReference type="NCBI Taxonomy" id="1143189"/>
    <lineage>
        <taxon>Eukaryota</taxon>
        <taxon>Fungi</taxon>
        <taxon>Dikarya</taxon>
        <taxon>Ascomycota</taxon>
        <taxon>Pezizomycotina</taxon>
        <taxon>Sordariomycetes</taxon>
        <taxon>Sordariomycetidae</taxon>
        <taxon>Magnaporthales</taxon>
        <taxon>Pyriculariaceae</taxon>
        <taxon>Pyricularia</taxon>
    </lineage>
</organism>
<dbReference type="GO" id="GO:0000932">
    <property type="term" value="C:P-body"/>
    <property type="evidence" value="ECO:0007669"/>
    <property type="project" value="UniProtKB-SubCell"/>
</dbReference>
<feature type="domain" description="DFDF" evidence="7">
    <location>
        <begin position="250"/>
        <end position="286"/>
    </location>
</feature>
<dbReference type="PROSITE" id="PS51512">
    <property type="entry name" value="DFDF"/>
    <property type="match status" value="1"/>
</dbReference>
<keyword evidence="4" id="KW-0963">Cytoplasm</keyword>
<reference evidence="8" key="1">
    <citation type="journal article" date="2012" name="PLoS Genet.">
        <title>Comparative analysis of the genomes of two field isolates of the rice blast fungus Magnaporthe oryzae.</title>
        <authorList>
            <person name="Xue M."/>
            <person name="Yang J."/>
            <person name="Li Z."/>
            <person name="Hu S."/>
            <person name="Yao N."/>
            <person name="Dean R.A."/>
            <person name="Zhao W."/>
            <person name="Shen M."/>
            <person name="Zhang H."/>
            <person name="Li C."/>
            <person name="Liu L."/>
            <person name="Cao L."/>
            <person name="Xu X."/>
            <person name="Xing Y."/>
            <person name="Hsiang T."/>
            <person name="Zhang Z."/>
            <person name="Xu J.R."/>
            <person name="Peng Y.L."/>
        </authorList>
    </citation>
    <scope>NUCLEOTIDE SEQUENCE</scope>
    <source>
        <strain evidence="8">Y34</strain>
    </source>
</reference>
<dbReference type="Pfam" id="PF03853">
    <property type="entry name" value="YjeF_N"/>
    <property type="match status" value="1"/>
</dbReference>
<name>A0AA97NZA2_PYRO3</name>
<dbReference type="PANTHER" id="PTHR13612:SF0">
    <property type="entry name" value="ENHANCER OF MRNA-DECAPPING PROTEIN 3"/>
    <property type="match status" value="1"/>
</dbReference>
<evidence type="ECO:0000256" key="1">
    <source>
        <dbReference type="ARBA" id="ARBA00004201"/>
    </source>
</evidence>
<dbReference type="SMART" id="SM01199">
    <property type="entry name" value="FDF"/>
    <property type="match status" value="1"/>
</dbReference>
<dbReference type="InterPro" id="IPR004443">
    <property type="entry name" value="YjeF_N_dom"/>
</dbReference>
<evidence type="ECO:0000259" key="6">
    <source>
        <dbReference type="PROSITE" id="PS51385"/>
    </source>
</evidence>
<dbReference type="EMBL" id="JH793871">
    <property type="protein sequence ID" value="ELQ39075.1"/>
    <property type="molecule type" value="Genomic_DNA"/>
</dbReference>
<dbReference type="Gene3D" id="3.40.50.10260">
    <property type="entry name" value="YjeF N-terminal domain"/>
    <property type="match status" value="1"/>
</dbReference>
<comment type="similarity">
    <text evidence="2">Belongs to the EDC3 family.</text>
</comment>
<feature type="compositionally biased region" description="Basic and acidic residues" evidence="5">
    <location>
        <begin position="352"/>
        <end position="368"/>
    </location>
</feature>
<dbReference type="GO" id="GO:0033962">
    <property type="term" value="P:P-body assembly"/>
    <property type="evidence" value="ECO:0007669"/>
    <property type="project" value="TreeGrafter"/>
</dbReference>
<dbReference type="PANTHER" id="PTHR13612">
    <property type="entry name" value="ENHANCER OF MRNA-DECAPPING PROTEIN 3"/>
    <property type="match status" value="1"/>
</dbReference>
<dbReference type="GO" id="GO:0031087">
    <property type="term" value="P:deadenylation-independent decapping of nuclear-transcribed mRNA"/>
    <property type="evidence" value="ECO:0007669"/>
    <property type="project" value="TreeGrafter"/>
</dbReference>
<sequence length="755" mass="79979">MASQFIGAHMLVTLHQPPTRLRGVVTDVRSGHSLTLSNVWSADTNVFLQPTVTIQAINVANLVEVPHPPVAPSNGPIAAIPGAHVPPPQVVPLADPAIVAMSKPPSGPRAQPNTSEKREPVRTTSGETTPVPATLAGSVAALTVDTSEVDAGADGDSDAAATVKATSVPVPTKKKGRRARAAKAGRGAAAQADPATPGSAGRQTPTVQGSKGWRQTPMLEDTSSFQPYNSLRKSRGRKGNNLAVDNGWASEDVTDVQEMGEFDFEGSLAKFDKHTLFDQMRKDDEIDDASRLVSHNRLPKPKPGTAGGKNLHYTENVLDATPTSVAKGKGELPNDFWNSEADDGVVNGSERLSGRELGSRQSSRRAESKISTNRRSQSRKASAATVTGPVRTGSSGVSLRRTQAHGSAYMPRDTTAETAANAFPHYQPNQTLASPGLVLLPSGRRAETVSALQMINLENIAHNELGLTDEMMTENAARGLAEVALAALADPAVRLISGTGGNTGDSSGPPPATVAILAGNNKSGIRAVAAARHLRNKGVTPVVCVVGMERGERELLEGMRQQLRLLRNFGVRTCFSKSEFFEHVRKISIPTLTVDTPRGAIIPKPPAVTLIIDALLGLATPFDELRTGEQATVYELIEWANRNEAFVLAVDVPTGVDPTTGHVSIVDGTRLYVRPRFVVAMGAPKKGLLETMMSSEGEEAAAEDWKLSIADIGLGPAVWRRAGTKIRRGIDFGDRWVVDMKFSRNAGAASAATSN</sequence>
<dbReference type="Pfam" id="PF09532">
    <property type="entry name" value="FDF"/>
    <property type="match status" value="1"/>
</dbReference>
<dbReference type="SUPFAM" id="SSF64153">
    <property type="entry name" value="YjeF N-terminal domain-like"/>
    <property type="match status" value="1"/>
</dbReference>
<accession>A0AA97NZA2</accession>
<proteinExistence type="inferred from homology"/>
<feature type="region of interest" description="Disordered" evidence="5">
    <location>
        <begin position="99"/>
        <end position="134"/>
    </location>
</feature>
<feature type="region of interest" description="Disordered" evidence="5">
    <location>
        <begin position="288"/>
        <end position="409"/>
    </location>
</feature>
<dbReference type="InterPro" id="IPR036652">
    <property type="entry name" value="YjeF_N_dom_sf"/>
</dbReference>
<dbReference type="AlphaFoldDB" id="A0AA97NZA2"/>
<feature type="compositionally biased region" description="Polar residues" evidence="5">
    <location>
        <begin position="221"/>
        <end position="231"/>
    </location>
</feature>
<feature type="region of interest" description="Disordered" evidence="5">
    <location>
        <begin position="150"/>
        <end position="245"/>
    </location>
</feature>
<protein>
    <recommendedName>
        <fullName evidence="3">Enhancer of mRNA-decapping protein 3</fullName>
    </recommendedName>
</protein>
<evidence type="ECO:0000313" key="8">
    <source>
        <dbReference type="EMBL" id="ELQ39075.1"/>
    </source>
</evidence>
<feature type="compositionally biased region" description="Basic residues" evidence="5">
    <location>
        <begin position="172"/>
        <end position="183"/>
    </location>
</feature>
<evidence type="ECO:0000259" key="7">
    <source>
        <dbReference type="PROSITE" id="PS51512"/>
    </source>
</evidence>
<evidence type="ECO:0000256" key="5">
    <source>
        <dbReference type="SAM" id="MobiDB-lite"/>
    </source>
</evidence>
<dbReference type="Proteomes" id="UP000011086">
    <property type="component" value="Unassembled WGS sequence"/>
</dbReference>
<dbReference type="InterPro" id="IPR025762">
    <property type="entry name" value="DFDF"/>
</dbReference>
<comment type="subcellular location">
    <subcellularLocation>
        <location evidence="1">Cytoplasm</location>
        <location evidence="1">P-body</location>
    </subcellularLocation>
</comment>
<feature type="domain" description="YjeF N-terminal" evidence="6">
    <location>
        <begin position="454"/>
        <end position="720"/>
    </location>
</feature>
<dbReference type="PROSITE" id="PS51385">
    <property type="entry name" value="YJEF_N"/>
    <property type="match status" value="1"/>
</dbReference>
<gene>
    <name evidence="8" type="ORF">OOU_Y34scaffold00516g110</name>
</gene>